<feature type="compositionally biased region" description="Basic and acidic residues" evidence="1">
    <location>
        <begin position="205"/>
        <end position="216"/>
    </location>
</feature>
<dbReference type="Pfam" id="PF06776">
    <property type="entry name" value="IalB"/>
    <property type="match status" value="1"/>
</dbReference>
<name>A0A3D9YY21_9HYPH</name>
<evidence type="ECO:0000313" key="4">
    <source>
        <dbReference type="Proteomes" id="UP000256900"/>
    </source>
</evidence>
<dbReference type="EMBL" id="QUMO01000002">
    <property type="protein sequence ID" value="REF87653.1"/>
    <property type="molecule type" value="Genomic_DNA"/>
</dbReference>
<protein>
    <submittedName>
        <fullName evidence="3">Invasion protein IalB</fullName>
    </submittedName>
</protein>
<proteinExistence type="predicted"/>
<dbReference type="OrthoDB" id="8017994at2"/>
<feature type="chain" id="PRO_5017644101" evidence="2">
    <location>
        <begin position="28"/>
        <end position="234"/>
    </location>
</feature>
<dbReference type="InterPro" id="IPR010642">
    <property type="entry name" value="Invasion_prot_B"/>
</dbReference>
<dbReference type="RefSeq" id="WP_115836350.1">
    <property type="nucleotide sequence ID" value="NZ_CP025086.1"/>
</dbReference>
<reference evidence="3 4" key="1">
    <citation type="submission" date="2018-08" db="EMBL/GenBank/DDBJ databases">
        <title>Genomic Encyclopedia of Type Strains, Phase IV (KMG-IV): sequencing the most valuable type-strain genomes for metagenomic binning, comparative biology and taxonomic classification.</title>
        <authorList>
            <person name="Goeker M."/>
        </authorList>
    </citation>
    <scope>NUCLEOTIDE SEQUENCE [LARGE SCALE GENOMIC DNA]</scope>
    <source>
        <strain evidence="3 4">BW863</strain>
    </source>
</reference>
<evidence type="ECO:0000256" key="1">
    <source>
        <dbReference type="SAM" id="MobiDB-lite"/>
    </source>
</evidence>
<keyword evidence="4" id="KW-1185">Reference proteome</keyword>
<comment type="caution">
    <text evidence="3">The sequence shown here is derived from an EMBL/GenBank/DDBJ whole genome shotgun (WGS) entry which is preliminary data.</text>
</comment>
<dbReference type="InterPro" id="IPR038696">
    <property type="entry name" value="IalB_sf"/>
</dbReference>
<feature type="region of interest" description="Disordered" evidence="1">
    <location>
        <begin position="205"/>
        <end position="234"/>
    </location>
</feature>
<feature type="signal peptide" evidence="2">
    <location>
        <begin position="1"/>
        <end position="27"/>
    </location>
</feature>
<evidence type="ECO:0000256" key="2">
    <source>
        <dbReference type="SAM" id="SignalP"/>
    </source>
</evidence>
<dbReference type="Gene3D" id="2.60.40.1880">
    <property type="entry name" value="Invasion associated locus B (IalB) protein"/>
    <property type="match status" value="1"/>
</dbReference>
<dbReference type="Proteomes" id="UP000256900">
    <property type="component" value="Unassembled WGS sequence"/>
</dbReference>
<gene>
    <name evidence="3" type="ORF">DES32_1277</name>
</gene>
<keyword evidence="2" id="KW-0732">Signal</keyword>
<organism evidence="3 4">
    <name type="scientific">Methylovirgula ligni</name>
    <dbReference type="NCBI Taxonomy" id="569860"/>
    <lineage>
        <taxon>Bacteria</taxon>
        <taxon>Pseudomonadati</taxon>
        <taxon>Pseudomonadota</taxon>
        <taxon>Alphaproteobacteria</taxon>
        <taxon>Hyphomicrobiales</taxon>
        <taxon>Beijerinckiaceae</taxon>
        <taxon>Methylovirgula</taxon>
    </lineage>
</organism>
<evidence type="ECO:0000313" key="3">
    <source>
        <dbReference type="EMBL" id="REF87653.1"/>
    </source>
</evidence>
<sequence>MASSLMRLGFAGLAGFLVLASAGQSQAQQPPTPQQVPQQAQAPQGPIKLDLIGTQSKWTKVCGHDQGANRDVCYTTRDFSAQPSQPPVIAVAIYDINGEDTRIVRLLMPVGLMLRPGFRFWIDKGETLDGSYEICFPNGCFAESKIKGPTLNEMKNGTTLSIAVRNQANNEVTFAVPLAGFGDAFDGPAVDPKVLQAEQEKFQEELKKRAEEERKRLQANKAAGATGGAALPGK</sequence>
<dbReference type="AlphaFoldDB" id="A0A3D9YY21"/>
<accession>A0A3D9YY21</accession>